<organism evidence="2 3">
    <name type="scientific">Symbiodinium necroappetens</name>
    <dbReference type="NCBI Taxonomy" id="1628268"/>
    <lineage>
        <taxon>Eukaryota</taxon>
        <taxon>Sar</taxon>
        <taxon>Alveolata</taxon>
        <taxon>Dinophyceae</taxon>
        <taxon>Suessiales</taxon>
        <taxon>Symbiodiniaceae</taxon>
        <taxon>Symbiodinium</taxon>
    </lineage>
</organism>
<dbReference type="EMBL" id="CAJNJA010036582">
    <property type="protein sequence ID" value="CAE7722108.1"/>
    <property type="molecule type" value="Genomic_DNA"/>
</dbReference>
<feature type="region of interest" description="Disordered" evidence="1">
    <location>
        <begin position="296"/>
        <end position="385"/>
    </location>
</feature>
<proteinExistence type="predicted"/>
<feature type="compositionally biased region" description="Basic and acidic residues" evidence="1">
    <location>
        <begin position="317"/>
        <end position="345"/>
    </location>
</feature>
<feature type="compositionally biased region" description="Basic and acidic residues" evidence="1">
    <location>
        <begin position="926"/>
        <end position="948"/>
    </location>
</feature>
<feature type="compositionally biased region" description="Basic and acidic residues" evidence="1">
    <location>
        <begin position="908"/>
        <end position="917"/>
    </location>
</feature>
<comment type="caution">
    <text evidence="2">The sequence shown here is derived from an EMBL/GenBank/DDBJ whole genome shotgun (WGS) entry which is preliminary data.</text>
</comment>
<keyword evidence="3" id="KW-1185">Reference proteome</keyword>
<feature type="compositionally biased region" description="Basic residues" evidence="1">
    <location>
        <begin position="32"/>
        <end position="45"/>
    </location>
</feature>
<sequence>MALALQSDVDAELGIPDHDHEAHQPVVQTPPKKQRKNAGQRKSGKKTKEPKQGFVQCSECGKSLPSADFWEDQNRCKSCFNNSRSLLRIAKNQGCKVAVQKLKSEQPQAFQALNKAYGQHRLQQEKTGKKVKFAVTSFIVDWQKRQGFKGSATGEMMWEREFYEFAAGAKMGFLTSEESKAMWEQMKAEAARGERASDERGPRGFLRLYVHTKDVGERYADVSQGRRYEMQETLKKASEDQIAARRQLVFDDAAMEAEGPLEAFESIRNAAETGGSGFGSAIGLVAPDLHDMVQDAKEKMSRRGGRGKAKALPPASAKDKAKAAKAASKDGSGKESDSESSEGKARGGAGGSGGSEASDDEEPAEPTSAGTATDGGKSETVTRKDSGKWYDADTKNLRAEKDFNRGVQTLKENMDSQMESMAAVVVEFRAKPEDAKAFQDELAVVLRRQEWLQAVKDDDETKLQDLLAQALQDDDATGSVAGSGPRCQSRDQASLARAGPCAGFEKLTVLRVFSDLASNFRTCSSTADLKAANEAATAPRKLFNTLLASCKAAVAELRSSKQRAVSAAETLRRKRAKEAETEAKKVGKKRRANSDGKGHVASHAVFQLDASDCVAMTMATAWDKEWLLETAEPFVITGADLENIDGDGGALEGFLKDFAKAFNESSLKVTEGRASQPIDAQLAKRLQEKLDKMVHPEITGKPVSAASLPGENPVLAKALGVQAFGLAAGHLSIAKSENNQFSCLRWAKQGTREVAMLNFSDVMSFLEKRQHGKDDAMTVSFGNILSWATSATLQDLKNLIQAHPHAVVRGTVGPKDLLYTPAAAITFHRVLNDCDSLGFRMPLLSSIDAMVLPRVLESFKMQPGVSIPAALAAACDFMKKSSDAFVMKHQVAKPDPVPVPPAPAEAHALQDSDDPTKAGDAAEVLEAAKAKAEAEVAKQPESDQHSKEATLSPSKRLRLS</sequence>
<dbReference type="Proteomes" id="UP000601435">
    <property type="component" value="Unassembled WGS sequence"/>
</dbReference>
<feature type="region of interest" description="Disordered" evidence="1">
    <location>
        <begin position="1"/>
        <end position="52"/>
    </location>
</feature>
<accession>A0A812X9I8</accession>
<dbReference type="AlphaFoldDB" id="A0A812X9I8"/>
<evidence type="ECO:0000313" key="3">
    <source>
        <dbReference type="Proteomes" id="UP000601435"/>
    </source>
</evidence>
<name>A0A812X9I8_9DINO</name>
<evidence type="ECO:0000256" key="1">
    <source>
        <dbReference type="SAM" id="MobiDB-lite"/>
    </source>
</evidence>
<reference evidence="2" key="1">
    <citation type="submission" date="2021-02" db="EMBL/GenBank/DDBJ databases">
        <authorList>
            <person name="Dougan E. K."/>
            <person name="Rhodes N."/>
            <person name="Thang M."/>
            <person name="Chan C."/>
        </authorList>
    </citation>
    <scope>NUCLEOTIDE SEQUENCE</scope>
</reference>
<gene>
    <name evidence="2" type="ORF">SNEC2469_LOCUS20816</name>
</gene>
<feature type="region of interest" description="Disordered" evidence="1">
    <location>
        <begin position="574"/>
        <end position="596"/>
    </location>
</feature>
<evidence type="ECO:0000313" key="2">
    <source>
        <dbReference type="EMBL" id="CAE7722108.1"/>
    </source>
</evidence>
<feature type="compositionally biased region" description="Basic and acidic residues" evidence="1">
    <location>
        <begin position="376"/>
        <end position="385"/>
    </location>
</feature>
<dbReference type="OrthoDB" id="428494at2759"/>
<protein>
    <submittedName>
        <fullName evidence="2">Uncharacterized protein</fullName>
    </submittedName>
</protein>
<feature type="region of interest" description="Disordered" evidence="1">
    <location>
        <begin position="894"/>
        <end position="960"/>
    </location>
</feature>